<sequence length="369" mass="42862">MNVKVVSYMKKKFFKNLFEKENNLQMYSINEFNVFRDIISFSKVEVYKEMRSILSDIDKNIDRQMAETVEKYHIVMGLKAQTEEISSHLTGAEEEIDVVIRDSKEANIIARYSEKMLYKLLEIGFASSDRELERKAMTVTYSKRVMMKLDNIAQKDPSFLDEYYRDDIEECREEGEFKDMEEAEEVKFERFNDIADSDVENSAVSDYEMESSEIEDSHIETTDIEEANMEEIKEDLEEIIDEIEGSCGAADNADDSDDVEFAGELKINIYGEDDDSVSDKNNTSGVDEGGIDMIDEKYSKEAYDLFVKGDDHEVAEEKKNLGEEEYDVIIRESTDMVLRDNKDKEKVGEEAYEELIKGRKIKEVEEDEY</sequence>
<name>B6G078_PEPHT</name>
<dbReference type="Proteomes" id="UP000003178">
    <property type="component" value="Unassembled WGS sequence"/>
</dbReference>
<dbReference type="EMBL" id="ABWP01000060">
    <property type="protein sequence ID" value="EEA84906.1"/>
    <property type="molecule type" value="Genomic_DNA"/>
</dbReference>
<reference evidence="1 2" key="2">
    <citation type="submission" date="2008-10" db="EMBL/GenBank/DDBJ databases">
        <title>Draft genome sequence of Clostridium hiranonis (DSM 13275).</title>
        <authorList>
            <person name="Sudarsanam P."/>
            <person name="Ley R."/>
            <person name="Guruge J."/>
            <person name="Turnbaugh P.J."/>
            <person name="Mahowald M."/>
            <person name="Liep D."/>
            <person name="Gordon J."/>
        </authorList>
    </citation>
    <scope>NUCLEOTIDE SEQUENCE [LARGE SCALE GENOMIC DNA]</scope>
    <source>
        <strain evidence="1 2">DSM 13275</strain>
    </source>
</reference>
<accession>B6G078</accession>
<proteinExistence type="predicted"/>
<keyword evidence="2" id="KW-1185">Reference proteome</keyword>
<comment type="caution">
    <text evidence="1">The sequence shown here is derived from an EMBL/GenBank/DDBJ whole genome shotgun (WGS) entry which is preliminary data.</text>
</comment>
<dbReference type="AlphaFoldDB" id="B6G078"/>
<dbReference type="STRING" id="500633.CLOHIR_01534"/>
<protein>
    <submittedName>
        <fullName evidence="1">Uncharacterized protein</fullName>
    </submittedName>
</protein>
<reference evidence="1 2" key="1">
    <citation type="submission" date="2008-09" db="EMBL/GenBank/DDBJ databases">
        <authorList>
            <person name="Fulton L."/>
            <person name="Clifton S."/>
            <person name="Fulton B."/>
            <person name="Xu J."/>
            <person name="Minx P."/>
            <person name="Pepin K.H."/>
            <person name="Johnson M."/>
            <person name="Thiruvilangam P."/>
            <person name="Bhonagiri V."/>
            <person name="Nash W.E."/>
            <person name="Mardis E.R."/>
            <person name="Wilson R.K."/>
        </authorList>
    </citation>
    <scope>NUCLEOTIDE SEQUENCE [LARGE SCALE GENOMIC DNA]</scope>
    <source>
        <strain evidence="1 2">DSM 13275</strain>
    </source>
</reference>
<dbReference type="HOGENOM" id="CLU_749457_0_0_9"/>
<evidence type="ECO:0000313" key="1">
    <source>
        <dbReference type="EMBL" id="EEA84906.1"/>
    </source>
</evidence>
<gene>
    <name evidence="1" type="ORF">CLOHIR_01534</name>
</gene>
<organism evidence="1 2">
    <name type="scientific">Peptacetobacter hiranonis (strain DSM 13275 / JCM 10541 / KCTC 15199 / TO-931)</name>
    <name type="common">Clostridium hiranonis</name>
    <dbReference type="NCBI Taxonomy" id="500633"/>
    <lineage>
        <taxon>Bacteria</taxon>
        <taxon>Bacillati</taxon>
        <taxon>Bacillota</taxon>
        <taxon>Clostridia</taxon>
        <taxon>Peptostreptococcales</taxon>
        <taxon>Peptostreptococcaceae</taxon>
        <taxon>Peptacetobacter</taxon>
    </lineage>
</organism>
<evidence type="ECO:0000313" key="2">
    <source>
        <dbReference type="Proteomes" id="UP000003178"/>
    </source>
</evidence>